<dbReference type="AlphaFoldDB" id="A0A2V1IP59"/>
<dbReference type="Gene3D" id="3.90.1150.10">
    <property type="entry name" value="Aspartate Aminotransferase, domain 1"/>
    <property type="match status" value="1"/>
</dbReference>
<accession>A0A2V1IP59</accession>
<protein>
    <submittedName>
        <fullName evidence="6">DegT/DnrJ/EryC1/StrS family aminotransferase</fullName>
    </submittedName>
</protein>
<evidence type="ECO:0000256" key="3">
    <source>
        <dbReference type="PIRSR" id="PIRSR000390-1"/>
    </source>
</evidence>
<name>A0A2V1IP59_9BACT</name>
<dbReference type="GeneID" id="82526564"/>
<sequence length="379" mass="40549">MKYPFLDLGCVNEPYADSLVAAAERVIRSGRYIGGPEVEAFESRLGEMLASPFVIGVSNGLDALRLILRAYCENGVFSYGDEIIYPANTFIASVLAISDAGLVPVAVDIDEKTMNLDTSLLEAAITPRTRGIMAVHLYGRVVWDAALTDCAGKHGLKIIEDCAQALGARTLAEGLHASPFAGALGDAAGISFYPTKNVGALGDGGAVVTHDAGLAKTVRALANYGTESRYNNIFKGFNCRLDPLQAAFLSVKLPYLAQENADRFARALAYQRTISHPDIVLPYMSSEVTDHVWHQYVIRVTGGKRDQFRQKLAERGVDTDIHYAVPPHCQPCYADLAHGPLPVTERLAGEIVSLPIATGTSVADAAEIASIINQADLGG</sequence>
<evidence type="ECO:0000256" key="1">
    <source>
        <dbReference type="ARBA" id="ARBA00022898"/>
    </source>
</evidence>
<dbReference type="PANTHER" id="PTHR30244">
    <property type="entry name" value="TRANSAMINASE"/>
    <property type="match status" value="1"/>
</dbReference>
<evidence type="ECO:0000256" key="5">
    <source>
        <dbReference type="RuleBase" id="RU004508"/>
    </source>
</evidence>
<feature type="modified residue" description="N6-(pyridoxal phosphate)lysine" evidence="4">
    <location>
        <position position="196"/>
    </location>
</feature>
<dbReference type="GO" id="GO:0030170">
    <property type="term" value="F:pyridoxal phosphate binding"/>
    <property type="evidence" value="ECO:0007669"/>
    <property type="project" value="TreeGrafter"/>
</dbReference>
<gene>
    <name evidence="6" type="ORF">C5O23_09455</name>
</gene>
<dbReference type="CDD" id="cd00616">
    <property type="entry name" value="AHBA_syn"/>
    <property type="match status" value="1"/>
</dbReference>
<organism evidence="6 7">
    <name type="scientific">Duncaniella muris</name>
    <dbReference type="NCBI Taxonomy" id="2094150"/>
    <lineage>
        <taxon>Bacteria</taxon>
        <taxon>Pseudomonadati</taxon>
        <taxon>Bacteroidota</taxon>
        <taxon>Bacteroidia</taxon>
        <taxon>Bacteroidales</taxon>
        <taxon>Muribaculaceae</taxon>
        <taxon>Duncaniella</taxon>
    </lineage>
</organism>
<dbReference type="Proteomes" id="UP000244905">
    <property type="component" value="Unassembled WGS sequence"/>
</dbReference>
<feature type="active site" description="Proton acceptor" evidence="3">
    <location>
        <position position="196"/>
    </location>
</feature>
<dbReference type="SUPFAM" id="SSF53383">
    <property type="entry name" value="PLP-dependent transferases"/>
    <property type="match status" value="1"/>
</dbReference>
<evidence type="ECO:0000313" key="6">
    <source>
        <dbReference type="EMBL" id="PWB01581.1"/>
    </source>
</evidence>
<dbReference type="PIRSF" id="PIRSF000390">
    <property type="entry name" value="PLP_StrS"/>
    <property type="match status" value="1"/>
</dbReference>
<keyword evidence="1 4" id="KW-0663">Pyridoxal phosphate</keyword>
<reference evidence="7" key="1">
    <citation type="submission" date="2018-02" db="EMBL/GenBank/DDBJ databases">
        <authorList>
            <person name="Clavel T."/>
            <person name="Strowig T."/>
        </authorList>
    </citation>
    <scope>NUCLEOTIDE SEQUENCE [LARGE SCALE GENOMIC DNA]</scope>
    <source>
        <strain evidence="7">DSM 103720</strain>
    </source>
</reference>
<evidence type="ECO:0000256" key="4">
    <source>
        <dbReference type="PIRSR" id="PIRSR000390-2"/>
    </source>
</evidence>
<dbReference type="GO" id="GO:0008483">
    <property type="term" value="F:transaminase activity"/>
    <property type="evidence" value="ECO:0007669"/>
    <property type="project" value="UniProtKB-KW"/>
</dbReference>
<dbReference type="InterPro" id="IPR000653">
    <property type="entry name" value="DegT/StrS_aminotransferase"/>
</dbReference>
<dbReference type="Gene3D" id="3.40.640.10">
    <property type="entry name" value="Type I PLP-dependent aspartate aminotransferase-like (Major domain)"/>
    <property type="match status" value="1"/>
</dbReference>
<keyword evidence="6" id="KW-0032">Aminotransferase</keyword>
<dbReference type="EMBL" id="PUEC01000020">
    <property type="protein sequence ID" value="PWB01581.1"/>
    <property type="molecule type" value="Genomic_DNA"/>
</dbReference>
<dbReference type="InterPro" id="IPR015422">
    <property type="entry name" value="PyrdxlP-dep_Trfase_small"/>
</dbReference>
<comment type="similarity">
    <text evidence="2 5">Belongs to the DegT/DnrJ/EryC1 family.</text>
</comment>
<evidence type="ECO:0000256" key="2">
    <source>
        <dbReference type="ARBA" id="ARBA00037999"/>
    </source>
</evidence>
<dbReference type="InterPro" id="IPR015424">
    <property type="entry name" value="PyrdxlP-dep_Trfase"/>
</dbReference>
<keyword evidence="6" id="KW-0808">Transferase</keyword>
<dbReference type="GO" id="GO:0000271">
    <property type="term" value="P:polysaccharide biosynthetic process"/>
    <property type="evidence" value="ECO:0007669"/>
    <property type="project" value="TreeGrafter"/>
</dbReference>
<evidence type="ECO:0000313" key="7">
    <source>
        <dbReference type="Proteomes" id="UP000244905"/>
    </source>
</evidence>
<keyword evidence="7" id="KW-1185">Reference proteome</keyword>
<dbReference type="RefSeq" id="WP_107032701.1">
    <property type="nucleotide sequence ID" value="NZ_PUEC01000020.1"/>
</dbReference>
<proteinExistence type="inferred from homology"/>
<dbReference type="Pfam" id="PF01041">
    <property type="entry name" value="DegT_DnrJ_EryC1"/>
    <property type="match status" value="1"/>
</dbReference>
<dbReference type="InterPro" id="IPR015421">
    <property type="entry name" value="PyrdxlP-dep_Trfase_major"/>
</dbReference>
<dbReference type="PANTHER" id="PTHR30244:SF36">
    <property type="entry name" value="3-OXO-GLUCOSE-6-PHOSPHATE:GLUTAMATE AMINOTRANSFERASE"/>
    <property type="match status" value="1"/>
</dbReference>
<comment type="caution">
    <text evidence="6">The sequence shown here is derived from an EMBL/GenBank/DDBJ whole genome shotgun (WGS) entry which is preliminary data.</text>
</comment>